<dbReference type="InterPro" id="IPR050706">
    <property type="entry name" value="Cyclic-di-GMP_PDE-like"/>
</dbReference>
<dbReference type="Gene3D" id="3.20.20.450">
    <property type="entry name" value="EAL domain"/>
    <property type="match status" value="1"/>
</dbReference>
<dbReference type="InterPro" id="IPR001633">
    <property type="entry name" value="EAL_dom"/>
</dbReference>
<dbReference type="CDD" id="cd01948">
    <property type="entry name" value="EAL"/>
    <property type="match status" value="1"/>
</dbReference>
<keyword evidence="3" id="KW-1185">Reference proteome</keyword>
<gene>
    <name evidence="2" type="ORF">ACFQ2S_18865</name>
</gene>
<accession>A0ABW3IV78</accession>
<dbReference type="PANTHER" id="PTHR33121">
    <property type="entry name" value="CYCLIC DI-GMP PHOSPHODIESTERASE PDEF"/>
    <property type="match status" value="1"/>
</dbReference>
<dbReference type="SMART" id="SM00052">
    <property type="entry name" value="EAL"/>
    <property type="match status" value="1"/>
</dbReference>
<reference evidence="3" key="1">
    <citation type="journal article" date="2019" name="Int. J. Syst. Evol. Microbiol.">
        <title>The Global Catalogue of Microorganisms (GCM) 10K type strain sequencing project: providing services to taxonomists for standard genome sequencing and annotation.</title>
        <authorList>
            <consortium name="The Broad Institute Genomics Platform"/>
            <consortium name="The Broad Institute Genome Sequencing Center for Infectious Disease"/>
            <person name="Wu L."/>
            <person name="Ma J."/>
        </authorList>
    </citation>
    <scope>NUCLEOTIDE SEQUENCE [LARGE SCALE GENOMIC DNA]</scope>
    <source>
        <strain evidence="3">CCUG 60524</strain>
    </source>
</reference>
<dbReference type="PROSITE" id="PS50883">
    <property type="entry name" value="EAL"/>
    <property type="match status" value="1"/>
</dbReference>
<dbReference type="Pfam" id="PF00563">
    <property type="entry name" value="EAL"/>
    <property type="match status" value="1"/>
</dbReference>
<feature type="domain" description="EAL" evidence="1">
    <location>
        <begin position="30"/>
        <end position="280"/>
    </location>
</feature>
<evidence type="ECO:0000313" key="2">
    <source>
        <dbReference type="EMBL" id="MFD0981700.1"/>
    </source>
</evidence>
<dbReference type="InterPro" id="IPR035919">
    <property type="entry name" value="EAL_sf"/>
</dbReference>
<name>A0ABW3IV78_9RHOB</name>
<comment type="caution">
    <text evidence="2">The sequence shown here is derived from an EMBL/GenBank/DDBJ whole genome shotgun (WGS) entry which is preliminary data.</text>
</comment>
<dbReference type="Proteomes" id="UP001597108">
    <property type="component" value="Unassembled WGS sequence"/>
</dbReference>
<evidence type="ECO:0000313" key="3">
    <source>
        <dbReference type="Proteomes" id="UP001597108"/>
    </source>
</evidence>
<protein>
    <submittedName>
        <fullName evidence="2">EAL domain-containing protein</fullName>
    </submittedName>
</protein>
<proteinExistence type="predicted"/>
<sequence>MQPEEDLEKIGRVGIEGQANPLAFAIAQRDRDILSMVRRSLDRGNVLLAYQPVVDARHPDRTAFYEGLIRVIDDTGRIIPAYEFMEACESHEIGRIIDCLALEFGLKALACAPSLRLAVNMSARSIGYPRWMETLERGLAAAPTIGERLIVEITESSAILMPDITMVFMQRLQDRGVAFALDDFGAGYTAFRYLRDLDFDIVKIAGEFITGIHDNPDNRVMTSALVSIARQFDMLTVAEAVESAAEARLLTEIGVDCLQGFYFGVPSTRPRWPEFPQSLRSAG</sequence>
<dbReference type="SUPFAM" id="SSF141868">
    <property type="entry name" value="EAL domain-like"/>
    <property type="match status" value="1"/>
</dbReference>
<organism evidence="2 3">
    <name type="scientific">Tropicimonas aquimaris</name>
    <dbReference type="NCBI Taxonomy" id="914152"/>
    <lineage>
        <taxon>Bacteria</taxon>
        <taxon>Pseudomonadati</taxon>
        <taxon>Pseudomonadota</taxon>
        <taxon>Alphaproteobacteria</taxon>
        <taxon>Rhodobacterales</taxon>
        <taxon>Roseobacteraceae</taxon>
        <taxon>Tropicimonas</taxon>
    </lineage>
</organism>
<dbReference type="EMBL" id="JBHTJT010000046">
    <property type="protein sequence ID" value="MFD0981700.1"/>
    <property type="molecule type" value="Genomic_DNA"/>
</dbReference>
<dbReference type="RefSeq" id="WP_386076864.1">
    <property type="nucleotide sequence ID" value="NZ_JBHTJT010000046.1"/>
</dbReference>
<dbReference type="PANTHER" id="PTHR33121:SF79">
    <property type="entry name" value="CYCLIC DI-GMP PHOSPHODIESTERASE PDED-RELATED"/>
    <property type="match status" value="1"/>
</dbReference>
<evidence type="ECO:0000259" key="1">
    <source>
        <dbReference type="PROSITE" id="PS50883"/>
    </source>
</evidence>